<name>A0A4Z2HGH2_9TELE</name>
<accession>A0A4Z2HGH2</accession>
<dbReference type="AlphaFoldDB" id="A0A4Z2HGH2"/>
<proteinExistence type="predicted"/>
<evidence type="ECO:0000313" key="1">
    <source>
        <dbReference type="EMBL" id="TNN64701.1"/>
    </source>
</evidence>
<evidence type="ECO:0000313" key="2">
    <source>
        <dbReference type="Proteomes" id="UP000314294"/>
    </source>
</evidence>
<protein>
    <submittedName>
        <fullName evidence="1">Uncharacterized protein</fullName>
    </submittedName>
</protein>
<reference evidence="1 2" key="1">
    <citation type="submission" date="2019-03" db="EMBL/GenBank/DDBJ databases">
        <title>First draft genome of Liparis tanakae, snailfish: a comprehensive survey of snailfish specific genes.</title>
        <authorList>
            <person name="Kim W."/>
            <person name="Song I."/>
            <person name="Jeong J.-H."/>
            <person name="Kim D."/>
            <person name="Kim S."/>
            <person name="Ryu S."/>
            <person name="Song J.Y."/>
            <person name="Lee S.K."/>
        </authorList>
    </citation>
    <scope>NUCLEOTIDE SEQUENCE [LARGE SCALE GENOMIC DNA]</scope>
    <source>
        <tissue evidence="1">Muscle</tissue>
    </source>
</reference>
<keyword evidence="2" id="KW-1185">Reference proteome</keyword>
<organism evidence="1 2">
    <name type="scientific">Liparis tanakae</name>
    <name type="common">Tanaka's snailfish</name>
    <dbReference type="NCBI Taxonomy" id="230148"/>
    <lineage>
        <taxon>Eukaryota</taxon>
        <taxon>Metazoa</taxon>
        <taxon>Chordata</taxon>
        <taxon>Craniata</taxon>
        <taxon>Vertebrata</taxon>
        <taxon>Euteleostomi</taxon>
        <taxon>Actinopterygii</taxon>
        <taxon>Neopterygii</taxon>
        <taxon>Teleostei</taxon>
        <taxon>Neoteleostei</taxon>
        <taxon>Acanthomorphata</taxon>
        <taxon>Eupercaria</taxon>
        <taxon>Perciformes</taxon>
        <taxon>Cottioidei</taxon>
        <taxon>Cottales</taxon>
        <taxon>Liparidae</taxon>
        <taxon>Liparis</taxon>
    </lineage>
</organism>
<dbReference type="Proteomes" id="UP000314294">
    <property type="component" value="Unassembled WGS sequence"/>
</dbReference>
<comment type="caution">
    <text evidence="1">The sequence shown here is derived from an EMBL/GenBank/DDBJ whole genome shotgun (WGS) entry which is preliminary data.</text>
</comment>
<gene>
    <name evidence="1" type="ORF">EYF80_025108</name>
</gene>
<dbReference type="EMBL" id="SRLO01000248">
    <property type="protein sequence ID" value="TNN64701.1"/>
    <property type="molecule type" value="Genomic_DNA"/>
</dbReference>
<sequence>MMTSWRQRSKDILASEPIEESSETELCQISINRRTQYWFPCWHGNTSGPRRRAGTPLDRMFDNMMYLSKYPIMLLRLRFETLKFTYPKKIKSTSVAWTAFYKEPL</sequence>